<dbReference type="PANTHER" id="PTHR13812">
    <property type="entry name" value="KETIMINE REDUCTASE MU-CRYSTALLIN"/>
    <property type="match status" value="1"/>
</dbReference>
<dbReference type="Gene3D" id="3.40.50.720">
    <property type="entry name" value="NAD(P)-binding Rossmann-like Domain"/>
    <property type="match status" value="1"/>
</dbReference>
<dbReference type="InterPro" id="IPR036291">
    <property type="entry name" value="NAD(P)-bd_dom_sf"/>
</dbReference>
<keyword evidence="2" id="KW-1185">Reference proteome</keyword>
<dbReference type="NCBIfam" id="TIGR03944">
    <property type="entry name" value="dehyd_SbnB_fam"/>
    <property type="match status" value="1"/>
</dbReference>
<dbReference type="Gene3D" id="3.30.1780.10">
    <property type="entry name" value="ornithine cyclodeaminase, domain 1"/>
    <property type="match status" value="1"/>
</dbReference>
<proteinExistence type="predicted"/>
<dbReference type="RefSeq" id="WP_345514201.1">
    <property type="nucleotide sequence ID" value="NZ_BAAAXD010000027.1"/>
</dbReference>
<accession>A0ABV5RIW5</accession>
<dbReference type="Pfam" id="PF02423">
    <property type="entry name" value="OCD_Mu_crystall"/>
    <property type="match status" value="1"/>
</dbReference>
<gene>
    <name evidence="1" type="primary">sbnB</name>
    <name evidence="1" type="ORF">ACFFTL_37365</name>
</gene>
<evidence type="ECO:0000313" key="1">
    <source>
        <dbReference type="EMBL" id="MFB9577798.1"/>
    </source>
</evidence>
<dbReference type="PANTHER" id="PTHR13812:SF19">
    <property type="entry name" value="KETIMINE REDUCTASE MU-CRYSTALLIN"/>
    <property type="match status" value="1"/>
</dbReference>
<sequence>MLIVRKSEVSGILESRSAELIDLVANAYRLHEEGRTSLPHSTFLRFPDAPANRIIGLPAFIGGDSPSAGMKWIASFPGNIRTGVDRASAVIVLSSLLNGHPQAVIEASLISAKRTAAGAALAAGLLLPDEGAGTTGVTLIGCGVINAEILHFLSTRLPSLTEATVYDQDPVRAAAFVRTAEEKAPGITVTVAREQAQALAAHSLVSLATTSAEPYLPVDAFRPGSTVLNVSLRDIRPQTLLDAQNVVDDADHVCRERTSPDLAQQLSGNRDFIDASIGELVGGATSFRRDPERTVIVSPFGLGVLDLAVAQLVYEEALKQQLGVAVDDFLTAAEAAPAAVPEASGR</sequence>
<dbReference type="InterPro" id="IPR023866">
    <property type="entry name" value="SbnB"/>
</dbReference>
<organism evidence="1 2">
    <name type="scientific">Streptomyces yanii</name>
    <dbReference type="NCBI Taxonomy" id="78510"/>
    <lineage>
        <taxon>Bacteria</taxon>
        <taxon>Bacillati</taxon>
        <taxon>Actinomycetota</taxon>
        <taxon>Actinomycetes</taxon>
        <taxon>Kitasatosporales</taxon>
        <taxon>Streptomycetaceae</taxon>
        <taxon>Streptomyces</taxon>
    </lineage>
</organism>
<protein>
    <submittedName>
        <fullName evidence="1">2,3-diaminopropionate biosynthesis protein SbnB</fullName>
    </submittedName>
</protein>
<reference evidence="1 2" key="1">
    <citation type="submission" date="2024-09" db="EMBL/GenBank/DDBJ databases">
        <authorList>
            <person name="Sun Q."/>
            <person name="Mori K."/>
        </authorList>
    </citation>
    <scope>NUCLEOTIDE SEQUENCE [LARGE SCALE GENOMIC DNA]</scope>
    <source>
        <strain evidence="1 2">JCM 3331</strain>
    </source>
</reference>
<comment type="caution">
    <text evidence="1">The sequence shown here is derived from an EMBL/GenBank/DDBJ whole genome shotgun (WGS) entry which is preliminary data.</text>
</comment>
<dbReference type="InterPro" id="IPR023401">
    <property type="entry name" value="ODC_N"/>
</dbReference>
<name>A0ABV5RIW5_9ACTN</name>
<dbReference type="EMBL" id="JBHMCG010000156">
    <property type="protein sequence ID" value="MFB9577798.1"/>
    <property type="molecule type" value="Genomic_DNA"/>
</dbReference>
<evidence type="ECO:0000313" key="2">
    <source>
        <dbReference type="Proteomes" id="UP001589710"/>
    </source>
</evidence>
<dbReference type="PIRSF" id="PIRSF001439">
    <property type="entry name" value="CryM"/>
    <property type="match status" value="1"/>
</dbReference>
<dbReference type="Proteomes" id="UP001589710">
    <property type="component" value="Unassembled WGS sequence"/>
</dbReference>
<dbReference type="SUPFAM" id="SSF51735">
    <property type="entry name" value="NAD(P)-binding Rossmann-fold domains"/>
    <property type="match status" value="1"/>
</dbReference>
<dbReference type="InterPro" id="IPR003462">
    <property type="entry name" value="ODC_Mu_crystall"/>
</dbReference>